<organism evidence="1 2">
    <name type="scientific">Cerrena zonata</name>
    <dbReference type="NCBI Taxonomy" id="2478898"/>
    <lineage>
        <taxon>Eukaryota</taxon>
        <taxon>Fungi</taxon>
        <taxon>Dikarya</taxon>
        <taxon>Basidiomycota</taxon>
        <taxon>Agaricomycotina</taxon>
        <taxon>Agaricomycetes</taxon>
        <taxon>Polyporales</taxon>
        <taxon>Cerrenaceae</taxon>
        <taxon>Cerrena</taxon>
    </lineage>
</organism>
<accession>A0AAW0FN30</accession>
<protein>
    <submittedName>
        <fullName evidence="1">Uncharacterized protein</fullName>
    </submittedName>
</protein>
<proteinExistence type="predicted"/>
<dbReference type="EMBL" id="JASBNA010000045">
    <property type="protein sequence ID" value="KAK7680954.1"/>
    <property type="molecule type" value="Genomic_DNA"/>
</dbReference>
<name>A0AAW0FN30_9APHY</name>
<evidence type="ECO:0000313" key="2">
    <source>
        <dbReference type="Proteomes" id="UP001385951"/>
    </source>
</evidence>
<sequence length="76" mass="8373">MLAKCASKPKEITSRTLAFKPPVKPYSLIIIRTRLERLSKSGNKECLKTAAVAVVVSMVMPVSPAEVKIVRLLVEH</sequence>
<dbReference type="Proteomes" id="UP001385951">
    <property type="component" value="Unassembled WGS sequence"/>
</dbReference>
<reference evidence="1 2" key="1">
    <citation type="submission" date="2022-09" db="EMBL/GenBank/DDBJ databases">
        <authorList>
            <person name="Palmer J.M."/>
        </authorList>
    </citation>
    <scope>NUCLEOTIDE SEQUENCE [LARGE SCALE GENOMIC DNA]</scope>
    <source>
        <strain evidence="1 2">DSM 7382</strain>
    </source>
</reference>
<gene>
    <name evidence="1" type="ORF">QCA50_016007</name>
</gene>
<keyword evidence="2" id="KW-1185">Reference proteome</keyword>
<dbReference type="AlphaFoldDB" id="A0AAW0FN30"/>
<evidence type="ECO:0000313" key="1">
    <source>
        <dbReference type="EMBL" id="KAK7680954.1"/>
    </source>
</evidence>
<comment type="caution">
    <text evidence="1">The sequence shown here is derived from an EMBL/GenBank/DDBJ whole genome shotgun (WGS) entry which is preliminary data.</text>
</comment>